<keyword evidence="4" id="KW-0812">Transmembrane</keyword>
<dbReference type="Gene3D" id="3.40.630.30">
    <property type="match status" value="1"/>
</dbReference>
<dbReference type="GO" id="GO:0043386">
    <property type="term" value="P:mycotoxin biosynthetic process"/>
    <property type="evidence" value="ECO:0007669"/>
    <property type="project" value="InterPro"/>
</dbReference>
<sequence length="1172" mass="132494">MRYDTEYQALPGDDESRPSSTCMEKDAFLGPEIRSLSKRRQSLWSWSMRAELAVACAAIYTIMIVGATWSVVAHRSVESRRHGTRFLPSPVNDYIVYEPRAMEQWEDESAPKYFGQPNEDIDRNWHQLFEHQNLGLSPAIMRELGREDEGIRLPDGSYYGSIMVFHHLHCLKNIQHSLHPEYYELDHLNDHEAAMHWEHTDHCLHMLMDAVMCQGDTTLITMLWQDAMFRPAGNMSSPHECVNWDRLMEWVVPNSRDLYKDNALVHPKYGPLFSGDKPTKKLLDSIQESGFGKVGLVFASDEERGADAKKIRLQTAHIENTKYAKLGEPLLIVPGTKKRAPQRDLIIRAIPTKAALAGHQRPGSHHTMACGPRTFHVRDASSTASDIEFIISAWDSTLPFLQSIGAGEMWGDQPFSQREGFAEDIADLVRKSEADPQSYARRILIAEADAMEQGVIDRKPVGAVMVRDALPQYLTGSVDLKGKFVEAEPLLFIEVLFVDHRDSRRSRGAGAALVGGVEARARGLGKTAVFVDSWAGNDRRLNRYYESLDYKSVSDFALTRKNGSCWLGTLFRKDIINSAAPLHGIKPINLFILGARDRSPKKILSTTHSDESHLLVQLRRRWRRMDPARKFVRISFLHHPPHQPRPYALPLTLRSSGESLKHDEFRLDHILALSPRQVFSHCCTYSRLCTSRDEGCCTTISIMHRGYVKKIICTFTVAISVAASLLRRRGSPLLDRIPVPARVRRGRDAVELAISWVAGPHKGRYIRCTHECLTEEVDAVVKVRDFGLVMLCLFFDVHGLVPDGETNGILCSARKSGLREVMVWRDSPPCTTSKSSNTRITALGRPGLALLELSEQPQQRSVLVQTAIEQPHYTTNEMARKFSYPKYVPLNEDDESTGSDSLAEKAAFRFPQTTIGFITLISLLLNLVLAVIVIHLGLTRGRCPATAVSLPRLFSPVQDAISYQLKTFESGFHGSPFMGSPTAEIDQNWKQLYRVGNSRLSREEASQLPNKTIEAIAGEGDYLVVISVFHDLHCLDRIRQSMWYFYDEQWNETYNPFTISRPETYSREGLNGIIHLDHCVNILRQSLQCSSDVTPYVFQWDEKSQEVRAFANVVHTCRNFDSVSKDIYNFYVSVHHVDMSRFMTGLRSGLIPTYGARKGSETSRAIADLVNL</sequence>
<comment type="caution">
    <text evidence="5">The sequence shown here is derived from an EMBL/GenBank/DDBJ whole genome shotgun (WGS) entry which is preliminary data.</text>
</comment>
<dbReference type="InterPro" id="IPR021765">
    <property type="entry name" value="UstYa-like"/>
</dbReference>
<evidence type="ECO:0000256" key="2">
    <source>
        <dbReference type="ARBA" id="ARBA00035112"/>
    </source>
</evidence>
<comment type="pathway">
    <text evidence="1">Mycotoxin biosynthesis.</text>
</comment>
<evidence type="ECO:0000256" key="1">
    <source>
        <dbReference type="ARBA" id="ARBA00004685"/>
    </source>
</evidence>
<reference evidence="5 6" key="2">
    <citation type="journal article" date="2021" name="Curr. Genet.">
        <title>Genetic response to nitrogen starvation in the aggressive Eucalyptus foliar pathogen Teratosphaeria destructans.</title>
        <authorList>
            <person name="Havenga M."/>
            <person name="Wingfield B.D."/>
            <person name="Wingfield M.J."/>
            <person name="Dreyer L.L."/>
            <person name="Roets F."/>
            <person name="Aylward J."/>
        </authorList>
    </citation>
    <scope>NUCLEOTIDE SEQUENCE [LARGE SCALE GENOMIC DNA]</scope>
    <source>
        <strain evidence="5">CMW44962</strain>
    </source>
</reference>
<evidence type="ECO:0000313" key="6">
    <source>
        <dbReference type="Proteomes" id="UP001138500"/>
    </source>
</evidence>
<dbReference type="InterPro" id="IPR016181">
    <property type="entry name" value="Acyl_CoA_acyltransferase"/>
</dbReference>
<dbReference type="Proteomes" id="UP001138500">
    <property type="component" value="Unassembled WGS sequence"/>
</dbReference>
<dbReference type="PANTHER" id="PTHR33365:SF4">
    <property type="entry name" value="CYCLOCHLOROTINE BIOSYNTHESIS PROTEIN O"/>
    <property type="match status" value="1"/>
</dbReference>
<evidence type="ECO:0000313" key="5">
    <source>
        <dbReference type="EMBL" id="KAH9833934.1"/>
    </source>
</evidence>
<organism evidence="5 6">
    <name type="scientific">Teratosphaeria destructans</name>
    <dbReference type="NCBI Taxonomy" id="418781"/>
    <lineage>
        <taxon>Eukaryota</taxon>
        <taxon>Fungi</taxon>
        <taxon>Dikarya</taxon>
        <taxon>Ascomycota</taxon>
        <taxon>Pezizomycotina</taxon>
        <taxon>Dothideomycetes</taxon>
        <taxon>Dothideomycetidae</taxon>
        <taxon>Mycosphaerellales</taxon>
        <taxon>Teratosphaeriaceae</taxon>
        <taxon>Teratosphaeria</taxon>
    </lineage>
</organism>
<reference evidence="5 6" key="1">
    <citation type="journal article" date="2018" name="IMA Fungus">
        <title>IMA Genome-F 10: Nine draft genome sequences of Claviceps purpurea s.lat., including C. arundinis, C. humidiphila, and C. cf. spartinae, pseudomolecules for the pitch canker pathogen Fusarium circinatum, draft genome of Davidsoniella eucalypti, Grosmannia galeiformis, Quambalaria eucalypti, and Teratosphaeria destructans.</title>
        <authorList>
            <person name="Wingfield B.D."/>
            <person name="Liu M."/>
            <person name="Nguyen H.D."/>
            <person name="Lane F.A."/>
            <person name="Morgan S.W."/>
            <person name="De Vos L."/>
            <person name="Wilken P.M."/>
            <person name="Duong T.A."/>
            <person name="Aylward J."/>
            <person name="Coetzee M.P."/>
            <person name="Dadej K."/>
            <person name="De Beer Z.W."/>
            <person name="Findlay W."/>
            <person name="Havenga M."/>
            <person name="Kolarik M."/>
            <person name="Menzies J.G."/>
            <person name="Naidoo K."/>
            <person name="Pochopski O."/>
            <person name="Shoukouhi P."/>
            <person name="Santana Q.C."/>
            <person name="Seifert K.A."/>
            <person name="Soal N."/>
            <person name="Steenkamp E.T."/>
            <person name="Tatham C.T."/>
            <person name="van der Nest M.A."/>
            <person name="Wingfield M.J."/>
        </authorList>
    </citation>
    <scope>NUCLEOTIDE SEQUENCE [LARGE SCALE GENOMIC DNA]</scope>
    <source>
        <strain evidence="5">CMW44962</strain>
    </source>
</reference>
<keyword evidence="4" id="KW-0472">Membrane</keyword>
<dbReference type="AlphaFoldDB" id="A0A9W7SVV5"/>
<feature type="transmembrane region" description="Helical" evidence="4">
    <location>
        <begin position="52"/>
        <end position="72"/>
    </location>
</feature>
<comment type="similarity">
    <text evidence="2">Belongs to the ustYa family.</text>
</comment>
<feature type="region of interest" description="Disordered" evidence="3">
    <location>
        <begin position="1"/>
        <end position="21"/>
    </location>
</feature>
<dbReference type="Pfam" id="PF11807">
    <property type="entry name" value="UstYa"/>
    <property type="match status" value="2"/>
</dbReference>
<evidence type="ECO:0000256" key="3">
    <source>
        <dbReference type="SAM" id="MobiDB-lite"/>
    </source>
</evidence>
<proteinExistence type="inferred from homology"/>
<feature type="transmembrane region" description="Helical" evidence="4">
    <location>
        <begin position="915"/>
        <end position="938"/>
    </location>
</feature>
<keyword evidence="4" id="KW-1133">Transmembrane helix</keyword>
<dbReference type="EMBL" id="RIBY02001035">
    <property type="protein sequence ID" value="KAH9833934.1"/>
    <property type="molecule type" value="Genomic_DNA"/>
</dbReference>
<dbReference type="PANTHER" id="PTHR33365">
    <property type="entry name" value="YALI0B05434P"/>
    <property type="match status" value="1"/>
</dbReference>
<protein>
    <submittedName>
        <fullName evidence="5">Peptidase family M28 family</fullName>
    </submittedName>
</protein>
<accession>A0A9W7SVV5</accession>
<dbReference type="OrthoDB" id="3687641at2759"/>
<name>A0A9W7SVV5_9PEZI</name>
<dbReference type="SUPFAM" id="SSF55729">
    <property type="entry name" value="Acyl-CoA N-acyltransferases (Nat)"/>
    <property type="match status" value="1"/>
</dbReference>
<gene>
    <name evidence="5" type="ORF">Tdes44962_MAKER08730</name>
</gene>
<keyword evidence="6" id="KW-1185">Reference proteome</keyword>
<evidence type="ECO:0000256" key="4">
    <source>
        <dbReference type="SAM" id="Phobius"/>
    </source>
</evidence>